<organism evidence="2 3">
    <name type="scientific">Advenella mimigardefordensis (strain DSM 17166 / LMG 22922 / DPN7)</name>
    <dbReference type="NCBI Taxonomy" id="1247726"/>
    <lineage>
        <taxon>Bacteria</taxon>
        <taxon>Pseudomonadati</taxon>
        <taxon>Pseudomonadota</taxon>
        <taxon>Betaproteobacteria</taxon>
        <taxon>Burkholderiales</taxon>
        <taxon>Alcaligenaceae</taxon>
    </lineage>
</organism>
<accession>W0PFH4</accession>
<dbReference type="HOGENOM" id="CLU_1773439_0_0_4"/>
<evidence type="ECO:0008006" key="4">
    <source>
        <dbReference type="Google" id="ProtNLM"/>
    </source>
</evidence>
<dbReference type="InterPro" id="IPR032032">
    <property type="entry name" value="Tai4"/>
</dbReference>
<dbReference type="Gene3D" id="1.20.120.1620">
    <property type="match status" value="1"/>
</dbReference>
<dbReference type="OrthoDB" id="9033782at2"/>
<keyword evidence="3" id="KW-1185">Reference proteome</keyword>
<feature type="signal peptide" evidence="1">
    <location>
        <begin position="1"/>
        <end position="24"/>
    </location>
</feature>
<dbReference type="RefSeq" id="WP_025374445.1">
    <property type="nucleotide sequence ID" value="NZ_CP003915.1"/>
</dbReference>
<dbReference type="STRING" id="1247726.MIM_c36860"/>
<dbReference type="Pfam" id="PF16695">
    <property type="entry name" value="Tai4"/>
    <property type="match status" value="1"/>
</dbReference>
<proteinExistence type="predicted"/>
<dbReference type="AlphaFoldDB" id="W0PFH4"/>
<evidence type="ECO:0000256" key="1">
    <source>
        <dbReference type="SAM" id="SignalP"/>
    </source>
</evidence>
<protein>
    <recommendedName>
        <fullName evidence="4">Lipoprotein</fullName>
    </recommendedName>
</protein>
<reference evidence="2 3" key="1">
    <citation type="journal article" date="2014" name="Microbiology">
        <title>Unravelling the complete genome sequence of Advenella mimigardefordensis strain DPN7T and novel insights in the catabolism of the xenobiotic polythioester precursor 3,3'-dithiodipropionate.</title>
        <authorList>
            <person name="Wubbeler J.H."/>
            <person name="Hiessl S."/>
            <person name="Schuldes J."/>
            <person name="Thurmer A."/>
            <person name="Daniel R."/>
            <person name="Steinbuchel A."/>
        </authorList>
    </citation>
    <scope>NUCLEOTIDE SEQUENCE [LARGE SCALE GENOMIC DNA]</scope>
    <source>
        <strain evidence="3">DSM 17166 / LMG 22922 / DPN7</strain>
    </source>
</reference>
<sequence length="147" mass="15854">MNSRAFFATILCAAGMVTAGAVHAADAAKPAGQMQSFTQLPEQELKSYDNQIKLFKYWTLARCGATLSKQAGSTALEEDWSNTAAAYLEYSTVPLEANEAAQALVEQFLKTTTRSGSTGGSYESMKCIDLFNSSELDALAGKYIKKQ</sequence>
<dbReference type="PATRIC" id="fig|1247726.3.peg.4076"/>
<dbReference type="Proteomes" id="UP000019095">
    <property type="component" value="Chromosome"/>
</dbReference>
<feature type="chain" id="PRO_5004794043" description="Lipoprotein" evidence="1">
    <location>
        <begin position="25"/>
        <end position="147"/>
    </location>
</feature>
<gene>
    <name evidence="2" type="ORF">MIM_c36860</name>
</gene>
<keyword evidence="1" id="KW-0732">Signal</keyword>
<name>W0PFH4_ADVMD</name>
<evidence type="ECO:0000313" key="3">
    <source>
        <dbReference type="Proteomes" id="UP000019095"/>
    </source>
</evidence>
<dbReference type="EMBL" id="CP003915">
    <property type="protein sequence ID" value="AHG65744.1"/>
    <property type="molecule type" value="Genomic_DNA"/>
</dbReference>
<dbReference type="KEGG" id="amim:MIM_c36860"/>
<evidence type="ECO:0000313" key="2">
    <source>
        <dbReference type="EMBL" id="AHG65744.1"/>
    </source>
</evidence>
<dbReference type="InterPro" id="IPR038314">
    <property type="entry name" value="T6SS_sf"/>
</dbReference>